<evidence type="ECO:0000256" key="4">
    <source>
        <dbReference type="ARBA" id="ARBA00022723"/>
    </source>
</evidence>
<evidence type="ECO:0000256" key="5">
    <source>
        <dbReference type="ARBA" id="ARBA00023002"/>
    </source>
</evidence>
<comment type="cofactor">
    <cofactor evidence="1">
        <name>heme</name>
        <dbReference type="ChEBI" id="CHEBI:30413"/>
    </cofactor>
</comment>
<keyword evidence="4 8" id="KW-0479">Metal-binding</keyword>
<dbReference type="PRINTS" id="PR00463">
    <property type="entry name" value="EP450I"/>
</dbReference>
<dbReference type="InterPro" id="IPR017972">
    <property type="entry name" value="Cyt_P450_CS"/>
</dbReference>
<keyword evidence="9" id="KW-0472">Membrane</keyword>
<keyword evidence="9" id="KW-0812">Transmembrane</keyword>
<dbReference type="PANTHER" id="PTHR24291:SF50">
    <property type="entry name" value="BIFUNCTIONAL ALBAFLAVENONE MONOOXYGENASE_TERPENE SYNTHASE"/>
    <property type="match status" value="1"/>
</dbReference>
<sequence length="561" mass="65934">MAAILSILPFGIIIAIILIIIVNIIRLFFIQYRSYHCLKTIPGPDFHNPWIGNLKLFIDIICKPNYRPSQGFFSLLKDLSDEYGSKLGLCRVWFGPFIPIVVVTDANIAQKILNSEHHLDKATPYRLVRFVIFDGILTCNTEKWRQQKRELQPHLKLKALHSYLPNTKHYLTILNEKIDQCIKDNDGKFMDAKPVVSTFVLDVLGGNISVYILMNNHIIFSFFSKANFFSTEFNSLSAGFKEPKFIERFERMTDLSYVNLLKPWTYFFRYEWLNSLLLFMTKNMDNLKSLFLILRFQRSVREIINNRLEKLRKNKDEKTSMMLDTMIESRMNPNSMKVLNIKEIETHMNFFIIGGHDTTTTSLSWTLYLLGHHQQIQEQLRDEIDQYLDELEANDESITLLNMKRLKYLECCILEALRLYPSAPIVGRRGRSPIKLDNGIILPTHVNYLIIIAKILKDPKYFHEPNRFYPERFLLNNDETKNWFTHSAYFPFSAGIRMCLGREYAMMQSRMLFINLIGNYSIKSLDNYGELNPTMNVLHVPAHFPIQFEHRTNCKIRKFMI</sequence>
<dbReference type="PANTHER" id="PTHR24291">
    <property type="entry name" value="CYTOCHROME P450 FAMILY 4"/>
    <property type="match status" value="1"/>
</dbReference>
<keyword evidence="9" id="KW-1133">Transmembrane helix</keyword>
<keyword evidence="6 8" id="KW-0408">Iron</keyword>
<organism evidence="10 11">
    <name type="scientific">Dermatophagoides pteronyssinus</name>
    <name type="common">European house dust mite</name>
    <dbReference type="NCBI Taxonomy" id="6956"/>
    <lineage>
        <taxon>Eukaryota</taxon>
        <taxon>Metazoa</taxon>
        <taxon>Ecdysozoa</taxon>
        <taxon>Arthropoda</taxon>
        <taxon>Chelicerata</taxon>
        <taxon>Arachnida</taxon>
        <taxon>Acari</taxon>
        <taxon>Acariformes</taxon>
        <taxon>Sarcoptiformes</taxon>
        <taxon>Astigmata</taxon>
        <taxon>Psoroptidia</taxon>
        <taxon>Analgoidea</taxon>
        <taxon>Pyroglyphidae</taxon>
        <taxon>Dermatophagoidinae</taxon>
        <taxon>Dermatophagoides</taxon>
    </lineage>
</organism>
<comment type="caution">
    <text evidence="10">The sequence shown here is derived from an EMBL/GenBank/DDBJ whole genome shotgun (WGS) entry which is preliminary data.</text>
</comment>
<dbReference type="InterPro" id="IPR050196">
    <property type="entry name" value="Cytochrome_P450_Monoox"/>
</dbReference>
<accession>A0ABQ8JC67</accession>
<dbReference type="EMBL" id="NJHN03000053">
    <property type="protein sequence ID" value="KAH9420201.1"/>
    <property type="molecule type" value="Genomic_DNA"/>
</dbReference>
<dbReference type="PRINTS" id="PR00385">
    <property type="entry name" value="P450"/>
</dbReference>
<dbReference type="Pfam" id="PF00067">
    <property type="entry name" value="p450"/>
    <property type="match status" value="1"/>
</dbReference>
<evidence type="ECO:0000256" key="8">
    <source>
        <dbReference type="RuleBase" id="RU000461"/>
    </source>
</evidence>
<keyword evidence="3 8" id="KW-0349">Heme</keyword>
<dbReference type="Gene3D" id="1.10.630.10">
    <property type="entry name" value="Cytochrome P450"/>
    <property type="match status" value="1"/>
</dbReference>
<evidence type="ECO:0000256" key="2">
    <source>
        <dbReference type="ARBA" id="ARBA00010617"/>
    </source>
</evidence>
<dbReference type="InterPro" id="IPR036396">
    <property type="entry name" value="Cyt_P450_sf"/>
</dbReference>
<dbReference type="SUPFAM" id="SSF48264">
    <property type="entry name" value="Cytochrome P450"/>
    <property type="match status" value="1"/>
</dbReference>
<keyword evidence="7 8" id="KW-0503">Monooxygenase</keyword>
<evidence type="ECO:0000256" key="7">
    <source>
        <dbReference type="ARBA" id="ARBA00023033"/>
    </source>
</evidence>
<evidence type="ECO:0000313" key="10">
    <source>
        <dbReference type="EMBL" id="KAH9420201.1"/>
    </source>
</evidence>
<reference evidence="10 11" key="2">
    <citation type="journal article" date="2022" name="Mol. Biol. Evol.">
        <title>Comparative Genomics Reveals Insights into the Divergent Evolution of Astigmatic Mites and Household Pest Adaptations.</title>
        <authorList>
            <person name="Xiong Q."/>
            <person name="Wan A.T."/>
            <person name="Liu X."/>
            <person name="Fung C.S."/>
            <person name="Xiao X."/>
            <person name="Malainual N."/>
            <person name="Hou J."/>
            <person name="Wang L."/>
            <person name="Wang M."/>
            <person name="Yang K.Y."/>
            <person name="Cui Y."/>
            <person name="Leung E.L."/>
            <person name="Nong W."/>
            <person name="Shin S.K."/>
            <person name="Au S.W."/>
            <person name="Jeong K.Y."/>
            <person name="Chew F.T."/>
            <person name="Hui J.H."/>
            <person name="Leung T.F."/>
            <person name="Tungtrongchitr A."/>
            <person name="Zhong N."/>
            <person name="Liu Z."/>
            <person name="Tsui S.K."/>
        </authorList>
    </citation>
    <scope>NUCLEOTIDE SEQUENCE [LARGE SCALE GENOMIC DNA]</scope>
    <source>
        <strain evidence="10">Derp</strain>
    </source>
</reference>
<keyword evidence="11" id="KW-1185">Reference proteome</keyword>
<dbReference type="Proteomes" id="UP000887458">
    <property type="component" value="Unassembled WGS sequence"/>
</dbReference>
<evidence type="ECO:0000256" key="6">
    <source>
        <dbReference type="ARBA" id="ARBA00023004"/>
    </source>
</evidence>
<evidence type="ECO:0000256" key="9">
    <source>
        <dbReference type="SAM" id="Phobius"/>
    </source>
</evidence>
<evidence type="ECO:0000256" key="3">
    <source>
        <dbReference type="ARBA" id="ARBA00022617"/>
    </source>
</evidence>
<dbReference type="InterPro" id="IPR001128">
    <property type="entry name" value="Cyt_P450"/>
</dbReference>
<reference evidence="10 11" key="1">
    <citation type="journal article" date="2018" name="J. Allergy Clin. Immunol.">
        <title>High-quality assembly of Dermatophagoides pteronyssinus genome and transcriptome reveals a wide range of novel allergens.</title>
        <authorList>
            <person name="Liu X.Y."/>
            <person name="Yang K.Y."/>
            <person name="Wang M.Q."/>
            <person name="Kwok J.S."/>
            <person name="Zeng X."/>
            <person name="Yang Z."/>
            <person name="Xiao X.J."/>
            <person name="Lau C.P."/>
            <person name="Li Y."/>
            <person name="Huang Z.M."/>
            <person name="Ba J.G."/>
            <person name="Yim A.K."/>
            <person name="Ouyang C.Y."/>
            <person name="Ngai S.M."/>
            <person name="Chan T.F."/>
            <person name="Leung E.L."/>
            <person name="Liu L."/>
            <person name="Liu Z.G."/>
            <person name="Tsui S.K."/>
        </authorList>
    </citation>
    <scope>NUCLEOTIDE SEQUENCE [LARGE SCALE GENOMIC DNA]</scope>
    <source>
        <strain evidence="10">Derp</strain>
    </source>
</reference>
<name>A0ABQ8JC67_DERPT</name>
<comment type="similarity">
    <text evidence="2 8">Belongs to the cytochrome P450 family.</text>
</comment>
<keyword evidence="5 8" id="KW-0560">Oxidoreductase</keyword>
<feature type="transmembrane region" description="Helical" evidence="9">
    <location>
        <begin position="6"/>
        <end position="29"/>
    </location>
</feature>
<evidence type="ECO:0000256" key="1">
    <source>
        <dbReference type="ARBA" id="ARBA00001971"/>
    </source>
</evidence>
<protein>
    <submittedName>
        <fullName evidence="10">Cytochrome P450 4V2</fullName>
    </submittedName>
</protein>
<proteinExistence type="inferred from homology"/>
<gene>
    <name evidence="10" type="primary">CYP4V2_6</name>
    <name evidence="10" type="ORF">DERP_011536</name>
</gene>
<evidence type="ECO:0000313" key="11">
    <source>
        <dbReference type="Proteomes" id="UP000887458"/>
    </source>
</evidence>
<dbReference type="InterPro" id="IPR002401">
    <property type="entry name" value="Cyt_P450_E_grp-I"/>
</dbReference>
<dbReference type="PROSITE" id="PS00086">
    <property type="entry name" value="CYTOCHROME_P450"/>
    <property type="match status" value="1"/>
</dbReference>